<dbReference type="InterPro" id="IPR006311">
    <property type="entry name" value="TAT_signal"/>
</dbReference>
<gene>
    <name evidence="1" type="ORF">M3I41_01390</name>
</gene>
<name>A0A9E7AG28_9ACTO</name>
<dbReference type="EMBL" id="CP097095">
    <property type="protein sequence ID" value="UQF79956.1"/>
    <property type="molecule type" value="Genomic_DNA"/>
</dbReference>
<evidence type="ECO:0000313" key="2">
    <source>
        <dbReference type="Proteomes" id="UP000830236"/>
    </source>
</evidence>
<reference evidence="1" key="1">
    <citation type="submission" date="2022-05" db="EMBL/GenBank/DDBJ databases">
        <title>Using nanopore sequencing to obtain complete genomes from saliva samples.</title>
        <authorList>
            <person name="Baker J.L."/>
        </authorList>
    </citation>
    <scope>NUCLEOTIDE SEQUENCE</scope>
    <source>
        <strain evidence="1">JCVI-JB-Ag32</strain>
    </source>
</reference>
<organism evidence="1 2">
    <name type="scientific">Actinomyces graevenitzii</name>
    <dbReference type="NCBI Taxonomy" id="55565"/>
    <lineage>
        <taxon>Bacteria</taxon>
        <taxon>Bacillati</taxon>
        <taxon>Actinomycetota</taxon>
        <taxon>Actinomycetes</taxon>
        <taxon>Actinomycetales</taxon>
        <taxon>Actinomycetaceae</taxon>
        <taxon>Actinomyces</taxon>
    </lineage>
</organism>
<protein>
    <submittedName>
        <fullName evidence="1">Uncharacterized protein</fullName>
    </submittedName>
</protein>
<dbReference type="PROSITE" id="PS51318">
    <property type="entry name" value="TAT"/>
    <property type="match status" value="1"/>
</dbReference>
<proteinExistence type="predicted"/>
<dbReference type="AlphaFoldDB" id="A0A9E7AG28"/>
<accession>A0A9E7AG28</accession>
<dbReference type="Proteomes" id="UP000830236">
    <property type="component" value="Chromosome"/>
</dbReference>
<dbReference type="KEGG" id="agh:M3I41_01390"/>
<evidence type="ECO:0000313" key="1">
    <source>
        <dbReference type="EMBL" id="UQF79956.1"/>
    </source>
</evidence>
<sequence length="278" mass="29847">MPSGVERRQVLRGAVWAAPAIAVCASAAAVNTSQLNPVYSGYSWNQGAPANIPNGYDPRQERDARINADQTYYFGFYNNGSDGNEEFSPVGWPNVDGSTYPSKDTGLASPNAGTPANLTGLYQVFWINTAEYSNVDWQPVTGNTDGINWPTTSLNFASWSKPEAKTLAGMLADSRFSDHAKAVQAKLGADISNWTPYVSTFSGTWRYEKNDLRAKTNAHFAAVLHVHSNNTPLTSLPIVMGAVVTMSEIGSQNAITNANNSPVLNRIPLSGVVKAGGR</sequence>